<reference evidence="2 3" key="1">
    <citation type="journal article" date="2021" name="Nat. Commun.">
        <title>Genetic determinants of endophytism in the Arabidopsis root mycobiome.</title>
        <authorList>
            <person name="Mesny F."/>
            <person name="Miyauchi S."/>
            <person name="Thiergart T."/>
            <person name="Pickel B."/>
            <person name="Atanasova L."/>
            <person name="Karlsson M."/>
            <person name="Huettel B."/>
            <person name="Barry K.W."/>
            <person name="Haridas S."/>
            <person name="Chen C."/>
            <person name="Bauer D."/>
            <person name="Andreopoulos W."/>
            <person name="Pangilinan J."/>
            <person name="LaButti K."/>
            <person name="Riley R."/>
            <person name="Lipzen A."/>
            <person name="Clum A."/>
            <person name="Drula E."/>
            <person name="Henrissat B."/>
            <person name="Kohler A."/>
            <person name="Grigoriev I.V."/>
            <person name="Martin F.M."/>
            <person name="Hacquard S."/>
        </authorList>
    </citation>
    <scope>NUCLEOTIDE SEQUENCE [LARGE SCALE GENOMIC DNA]</scope>
    <source>
        <strain evidence="2 3">MPI-CAGE-CH-0241</strain>
    </source>
</reference>
<proteinExistence type="predicted"/>
<keyword evidence="3" id="KW-1185">Reference proteome</keyword>
<sequence length="172" mass="18514">MRTEVGVTQSSPRSPPGSTLFLPPVEYDWDENTPILSRPSSPKDLRPEASSETSPKAATPARRPTTTSQETRLKLTTRGRGPTGASLKSGTKISSLENRPTATSETSPKTSPRQRPVYIVSKANRFATHLLMPGSEPRPVFTKKSAPNLRMSAKPEPLELPPLPASSAPSTS</sequence>
<feature type="region of interest" description="Disordered" evidence="1">
    <location>
        <begin position="130"/>
        <end position="172"/>
    </location>
</feature>
<feature type="compositionally biased region" description="Low complexity" evidence="1">
    <location>
        <begin position="53"/>
        <end position="68"/>
    </location>
</feature>
<evidence type="ECO:0000313" key="2">
    <source>
        <dbReference type="EMBL" id="KAH6871882.1"/>
    </source>
</evidence>
<evidence type="ECO:0000313" key="3">
    <source>
        <dbReference type="Proteomes" id="UP000777438"/>
    </source>
</evidence>
<dbReference type="AlphaFoldDB" id="A0A9P8VR91"/>
<accession>A0A9P8VR91</accession>
<evidence type="ECO:0000256" key="1">
    <source>
        <dbReference type="SAM" id="MobiDB-lite"/>
    </source>
</evidence>
<comment type="caution">
    <text evidence="2">The sequence shown here is derived from an EMBL/GenBank/DDBJ whole genome shotgun (WGS) entry which is preliminary data.</text>
</comment>
<organism evidence="2 3">
    <name type="scientific">Thelonectria olida</name>
    <dbReference type="NCBI Taxonomy" id="1576542"/>
    <lineage>
        <taxon>Eukaryota</taxon>
        <taxon>Fungi</taxon>
        <taxon>Dikarya</taxon>
        <taxon>Ascomycota</taxon>
        <taxon>Pezizomycotina</taxon>
        <taxon>Sordariomycetes</taxon>
        <taxon>Hypocreomycetidae</taxon>
        <taxon>Hypocreales</taxon>
        <taxon>Nectriaceae</taxon>
        <taxon>Thelonectria</taxon>
    </lineage>
</organism>
<name>A0A9P8VR91_9HYPO</name>
<dbReference type="Proteomes" id="UP000777438">
    <property type="component" value="Unassembled WGS sequence"/>
</dbReference>
<dbReference type="EMBL" id="JAGPYM010000049">
    <property type="protein sequence ID" value="KAH6871882.1"/>
    <property type="molecule type" value="Genomic_DNA"/>
</dbReference>
<protein>
    <submittedName>
        <fullName evidence="2">Uncharacterized protein</fullName>
    </submittedName>
</protein>
<feature type="compositionally biased region" description="Polar residues" evidence="1">
    <location>
        <begin position="86"/>
        <end position="113"/>
    </location>
</feature>
<gene>
    <name evidence="2" type="ORF">B0T10DRAFT_568021</name>
</gene>
<feature type="compositionally biased region" description="Polar residues" evidence="1">
    <location>
        <begin position="1"/>
        <end position="12"/>
    </location>
</feature>
<feature type="region of interest" description="Disordered" evidence="1">
    <location>
        <begin position="1"/>
        <end position="116"/>
    </location>
</feature>